<evidence type="ECO:0000259" key="2">
    <source>
        <dbReference type="Pfam" id="PF01458"/>
    </source>
</evidence>
<comment type="caution">
    <text evidence="3">The sequence shown here is derived from an EMBL/GenBank/DDBJ whole genome shotgun (WGS) entry which is preliminary data.</text>
</comment>
<accession>A0A0N8GNC2</accession>
<dbReference type="InterPro" id="IPR037284">
    <property type="entry name" value="SUF_FeS_clus_asmbl_SufBD_sf"/>
</dbReference>
<evidence type="ECO:0000313" key="3">
    <source>
        <dbReference type="EMBL" id="KPL77690.1"/>
    </source>
</evidence>
<dbReference type="PANTHER" id="PTHR30508:SF1">
    <property type="entry name" value="UPF0051 PROTEIN ABCI8, CHLOROPLASTIC-RELATED"/>
    <property type="match status" value="1"/>
</dbReference>
<dbReference type="PATRIC" id="fig|1134406.4.peg.1472"/>
<proteinExistence type="inferred from homology"/>
<dbReference type="EMBL" id="LGCL01000022">
    <property type="protein sequence ID" value="KPL77690.1"/>
    <property type="molecule type" value="Genomic_DNA"/>
</dbReference>
<feature type="domain" description="SUF system FeS cluster assembly SufBD core" evidence="2">
    <location>
        <begin position="118"/>
        <end position="348"/>
    </location>
</feature>
<sequence length="376" mass="40100">MDDLPLVSLDGLQGSDSASLAEVGVITNEAQRAGSFVMRNSHTLCSYAHVDGLEVLPIHQALEKYDWLGEKYYWKLVKRDADDVTRHVAAQSQPQGFFIRVMPGVKVELPYQAGLYMAEANSAQTLHNVVIVEEGAELTLITGCTTHQGVEEGLHLAVSEFYIGKQATLTNNMVHAWGPKVTVRPKAGTAVAAGGCYNSNYISLRPAADIITNPVTWLNGEGATARFQSIVLGAPGSFIQSGGEVYLNGLNSSTELIHRAVCTGGQILQEGLLVGSNACRAHIDCSGMLLNAGDEGFIQSNPGLRALNPDAQMSHEASIGKIAPDQVEYLMARGIGERDAISMIIRGFLQADIEGLGAELDARIAEIANLADLAEG</sequence>
<evidence type="ECO:0000313" key="4">
    <source>
        <dbReference type="Proteomes" id="UP000050417"/>
    </source>
</evidence>
<dbReference type="GO" id="GO:0016226">
    <property type="term" value="P:iron-sulfur cluster assembly"/>
    <property type="evidence" value="ECO:0007669"/>
    <property type="project" value="InterPro"/>
</dbReference>
<name>A0A0N8GNC2_9CHLR</name>
<reference evidence="3 4" key="1">
    <citation type="submission" date="2015-07" db="EMBL/GenBank/DDBJ databases">
        <title>Genome sequence of Ornatilinea apprima DSM 23815.</title>
        <authorList>
            <person name="Hemp J."/>
            <person name="Ward L.M."/>
            <person name="Pace L.A."/>
            <person name="Fischer W.W."/>
        </authorList>
    </citation>
    <scope>NUCLEOTIDE SEQUENCE [LARGE SCALE GENOMIC DNA]</scope>
    <source>
        <strain evidence="3 4">P3M-1</strain>
    </source>
</reference>
<dbReference type="AlphaFoldDB" id="A0A0N8GNC2"/>
<dbReference type="SUPFAM" id="SSF101960">
    <property type="entry name" value="Stabilizer of iron transporter SufD"/>
    <property type="match status" value="1"/>
</dbReference>
<gene>
    <name evidence="3" type="ORF">ADN00_08770</name>
</gene>
<evidence type="ECO:0000256" key="1">
    <source>
        <dbReference type="ARBA" id="ARBA00043967"/>
    </source>
</evidence>
<keyword evidence="4" id="KW-1185">Reference proteome</keyword>
<dbReference type="Pfam" id="PF01458">
    <property type="entry name" value="SUFBD_core"/>
    <property type="match status" value="1"/>
</dbReference>
<dbReference type="InterPro" id="IPR000825">
    <property type="entry name" value="SUF_FeS_clus_asmbl_SufBD_core"/>
</dbReference>
<comment type="similarity">
    <text evidence="1">Belongs to the iron-sulfur cluster assembly SufBD family.</text>
</comment>
<dbReference type="InterPro" id="IPR055346">
    <property type="entry name" value="Fe-S_cluster_assembly_SufBD"/>
</dbReference>
<organism evidence="3 4">
    <name type="scientific">Ornatilinea apprima</name>
    <dbReference type="NCBI Taxonomy" id="1134406"/>
    <lineage>
        <taxon>Bacteria</taxon>
        <taxon>Bacillati</taxon>
        <taxon>Chloroflexota</taxon>
        <taxon>Anaerolineae</taxon>
        <taxon>Anaerolineales</taxon>
        <taxon>Anaerolineaceae</taxon>
        <taxon>Ornatilinea</taxon>
    </lineage>
</organism>
<protein>
    <submittedName>
        <fullName evidence="3">SufBD protein</fullName>
    </submittedName>
</protein>
<dbReference type="Proteomes" id="UP000050417">
    <property type="component" value="Unassembled WGS sequence"/>
</dbReference>
<dbReference type="STRING" id="1134406.ADN00_08770"/>
<dbReference type="PANTHER" id="PTHR30508">
    <property type="entry name" value="FES CLUSTER ASSEMBLY PROTEIN SUF"/>
    <property type="match status" value="1"/>
</dbReference>